<reference evidence="2 3" key="1">
    <citation type="submission" date="2013-05" db="EMBL/GenBank/DDBJ databases">
        <title>Genome assembly of Chondromyces apiculatus DSM 436.</title>
        <authorList>
            <person name="Sharma G."/>
            <person name="Khatri I."/>
            <person name="Kaur C."/>
            <person name="Mayilraj S."/>
            <person name="Subramanian S."/>
        </authorList>
    </citation>
    <scope>NUCLEOTIDE SEQUENCE [LARGE SCALE GENOMIC DNA]</scope>
    <source>
        <strain evidence="2 3">DSM 436</strain>
    </source>
</reference>
<protein>
    <submittedName>
        <fullName evidence="2">Uncharacterized protein</fullName>
    </submittedName>
</protein>
<gene>
    <name evidence="2" type="ORF">CAP_7607</name>
</gene>
<feature type="chain" id="PRO_5001496153" evidence="1">
    <location>
        <begin position="28"/>
        <end position="251"/>
    </location>
</feature>
<evidence type="ECO:0000313" key="3">
    <source>
        <dbReference type="Proteomes" id="UP000019678"/>
    </source>
</evidence>
<proteinExistence type="predicted"/>
<accession>A0A017SYD5</accession>
<comment type="caution">
    <text evidence="2">The sequence shown here is derived from an EMBL/GenBank/DDBJ whole genome shotgun (WGS) entry which is preliminary data.</text>
</comment>
<evidence type="ECO:0000313" key="2">
    <source>
        <dbReference type="EMBL" id="EYF01989.1"/>
    </source>
</evidence>
<evidence type="ECO:0000256" key="1">
    <source>
        <dbReference type="SAM" id="SignalP"/>
    </source>
</evidence>
<name>A0A017SYD5_9BACT</name>
<dbReference type="RefSeq" id="WP_044248360.1">
    <property type="nucleotide sequence ID" value="NZ_ASRX01000068.1"/>
</dbReference>
<keyword evidence="1" id="KW-0732">Signal</keyword>
<feature type="signal peptide" evidence="1">
    <location>
        <begin position="1"/>
        <end position="27"/>
    </location>
</feature>
<keyword evidence="3" id="KW-1185">Reference proteome</keyword>
<dbReference type="AlphaFoldDB" id="A0A017SYD5"/>
<organism evidence="2 3">
    <name type="scientific">Chondromyces apiculatus DSM 436</name>
    <dbReference type="NCBI Taxonomy" id="1192034"/>
    <lineage>
        <taxon>Bacteria</taxon>
        <taxon>Pseudomonadati</taxon>
        <taxon>Myxococcota</taxon>
        <taxon>Polyangia</taxon>
        <taxon>Polyangiales</taxon>
        <taxon>Polyangiaceae</taxon>
        <taxon>Chondromyces</taxon>
    </lineage>
</organism>
<dbReference type="OrthoDB" id="324838at2"/>
<dbReference type="Proteomes" id="UP000019678">
    <property type="component" value="Unassembled WGS sequence"/>
</dbReference>
<sequence>MAKLNGLALSSIVAGALVSLAASTAHAAPITSTVHLDLMFDLAASLYGVDPAEGRNNWATPSEACAITWSGGSAQPAALTKGACFFTLALRQADPTVTTTKMWQWWGANNPSSPTYYDAVAAGAKFHNLPTVAEIVPGDLLVAKYTTQGGVLTGYNMVVSTIDVFTVLPNGNTRYILEVIDSTRDPHGEQDSRWNIGGDIQGVGYGLIFLDANAATGAIDGHSWSNQGKNQSDYYTLAQRPLLAGRFDRNK</sequence>
<dbReference type="EMBL" id="ASRX01000068">
    <property type="protein sequence ID" value="EYF01989.1"/>
    <property type="molecule type" value="Genomic_DNA"/>
</dbReference>